<accession>A0A2N5J7I4</accession>
<dbReference type="EMBL" id="NMWU01000041">
    <property type="protein sequence ID" value="PLS30178.1"/>
    <property type="molecule type" value="Genomic_DNA"/>
</dbReference>
<proteinExistence type="predicted"/>
<evidence type="ECO:0000313" key="1">
    <source>
        <dbReference type="EMBL" id="PLS30178.1"/>
    </source>
</evidence>
<protein>
    <submittedName>
        <fullName evidence="1">Uncharacterized protein</fullName>
    </submittedName>
</protein>
<comment type="caution">
    <text evidence="1">The sequence shown here is derived from an EMBL/GenBank/DDBJ whole genome shotgun (WGS) entry which is preliminary data.</text>
</comment>
<gene>
    <name evidence="1" type="ORF">Uis1B_2000</name>
</gene>
<dbReference type="Proteomes" id="UP000235050">
    <property type="component" value="Unassembled WGS sequence"/>
</dbReference>
<keyword evidence="2" id="KW-1185">Reference proteome</keyword>
<evidence type="ECO:0000313" key="2">
    <source>
        <dbReference type="Proteomes" id="UP000235050"/>
    </source>
</evidence>
<reference evidence="1 2" key="1">
    <citation type="submission" date="2017-07" db="EMBL/GenBank/DDBJ databases">
        <title>Bifidobacterium novel species.</title>
        <authorList>
            <person name="Lugli G.A."/>
            <person name="Milani C."/>
            <person name="Duranti S."/>
            <person name="Mangifesta M."/>
        </authorList>
    </citation>
    <scope>NUCLEOTIDE SEQUENCE [LARGE SCALE GENOMIC DNA]</scope>
    <source>
        <strain evidence="2">Uis1B</strain>
    </source>
</reference>
<sequence length="42" mass="4212">MEGRIHGRGQGAAASRLMTAGVTSQAANGLVTASLRETGIDV</sequence>
<dbReference type="AlphaFoldDB" id="A0A2N5J7I4"/>
<name>A0A2N5J7I4_9BIFI</name>
<organism evidence="1 2">
    <name type="scientific">Bifidobacterium margollesii</name>
    <dbReference type="NCBI Taxonomy" id="2020964"/>
    <lineage>
        <taxon>Bacteria</taxon>
        <taxon>Bacillati</taxon>
        <taxon>Actinomycetota</taxon>
        <taxon>Actinomycetes</taxon>
        <taxon>Bifidobacteriales</taxon>
        <taxon>Bifidobacteriaceae</taxon>
        <taxon>Bifidobacterium</taxon>
    </lineage>
</organism>